<organism evidence="2 3">
    <name type="scientific">Deefgea salmonis</name>
    <dbReference type="NCBI Taxonomy" id="2875502"/>
    <lineage>
        <taxon>Bacteria</taxon>
        <taxon>Pseudomonadati</taxon>
        <taxon>Pseudomonadota</taxon>
        <taxon>Betaproteobacteria</taxon>
        <taxon>Neisseriales</taxon>
        <taxon>Chitinibacteraceae</taxon>
        <taxon>Deefgea</taxon>
    </lineage>
</organism>
<dbReference type="InterPro" id="IPR027417">
    <property type="entry name" value="P-loop_NTPase"/>
</dbReference>
<dbReference type="CDD" id="cd02042">
    <property type="entry name" value="ParAB_family"/>
    <property type="match status" value="1"/>
</dbReference>
<gene>
    <name evidence="2" type="ORF">LG219_00520</name>
</gene>
<dbReference type="EMBL" id="JAJAWG010000001">
    <property type="protein sequence ID" value="MCB5194771.1"/>
    <property type="molecule type" value="Genomic_DNA"/>
</dbReference>
<dbReference type="Proteomes" id="UP001198034">
    <property type="component" value="Unassembled WGS sequence"/>
</dbReference>
<dbReference type="RefSeq" id="WP_226762598.1">
    <property type="nucleotide sequence ID" value="NZ_JAJAWG010000001.1"/>
</dbReference>
<protein>
    <submittedName>
        <fullName evidence="2">ParA family protein</fullName>
    </submittedName>
</protein>
<name>A0ABS8BGD2_9NEIS</name>
<evidence type="ECO:0000313" key="2">
    <source>
        <dbReference type="EMBL" id="MCB5194771.1"/>
    </source>
</evidence>
<keyword evidence="3" id="KW-1185">Reference proteome</keyword>
<comment type="caution">
    <text evidence="2">The sequence shown here is derived from an EMBL/GenBank/DDBJ whole genome shotgun (WGS) entry which is preliminary data.</text>
</comment>
<dbReference type="PIRSF" id="PIRSF009320">
    <property type="entry name" value="Nuc_binding_HP_1000"/>
    <property type="match status" value="1"/>
</dbReference>
<accession>A0ABS8BGD2</accession>
<dbReference type="InterPro" id="IPR025669">
    <property type="entry name" value="AAA_dom"/>
</dbReference>
<sequence length="263" mass="28511">MTVIAVFNMKGGVGKTTIAANLAAAIAKNGIEPLLIDLDPQAHLTSMYGIKIPSSKSIYRFYQGLSTLSDLATPLPSGIQFIASHLELGKIDAQVSRHRDNIWRLKLGLHAEMLAGSGLPIIIDCTPMLGVVAFSALFAADIILVPVAAEYLALNGAMQLSQTLYGLEKFQARTPRRYLINRYIPNQITAETVAGQLTKHFPGEVLKTRIREQEALAAAVGCGSNIFDFAPTSDAATDFSFLLDELIESNLLSLSRDLPFIHE</sequence>
<dbReference type="SUPFAM" id="SSF52540">
    <property type="entry name" value="P-loop containing nucleoside triphosphate hydrolases"/>
    <property type="match status" value="1"/>
</dbReference>
<proteinExistence type="predicted"/>
<dbReference type="PANTHER" id="PTHR13696">
    <property type="entry name" value="P-LOOP CONTAINING NUCLEOSIDE TRIPHOSPHATE HYDROLASE"/>
    <property type="match status" value="1"/>
</dbReference>
<dbReference type="Gene3D" id="3.40.50.300">
    <property type="entry name" value="P-loop containing nucleotide triphosphate hydrolases"/>
    <property type="match status" value="1"/>
</dbReference>
<feature type="domain" description="AAA" evidence="1">
    <location>
        <begin position="1"/>
        <end position="167"/>
    </location>
</feature>
<evidence type="ECO:0000313" key="3">
    <source>
        <dbReference type="Proteomes" id="UP001198034"/>
    </source>
</evidence>
<reference evidence="2 3" key="1">
    <citation type="submission" date="2021-10" db="EMBL/GenBank/DDBJ databases">
        <authorList>
            <person name="Chen M."/>
        </authorList>
    </citation>
    <scope>NUCLEOTIDE SEQUENCE [LARGE SCALE GENOMIC DNA]</scope>
    <source>
        <strain evidence="2 3">H3-26</strain>
    </source>
</reference>
<dbReference type="InterPro" id="IPR050678">
    <property type="entry name" value="DNA_Partitioning_ATPase"/>
</dbReference>
<evidence type="ECO:0000259" key="1">
    <source>
        <dbReference type="Pfam" id="PF13614"/>
    </source>
</evidence>
<dbReference type="PANTHER" id="PTHR13696:SF52">
    <property type="entry name" value="PARA FAMILY PROTEIN CT_582"/>
    <property type="match status" value="1"/>
</dbReference>
<dbReference type="Pfam" id="PF13614">
    <property type="entry name" value="AAA_31"/>
    <property type="match status" value="1"/>
</dbReference>